<dbReference type="AlphaFoldDB" id="A0A212JSC2"/>
<organism evidence="2">
    <name type="scientific">uncultured Desulfovibrio sp</name>
    <dbReference type="NCBI Taxonomy" id="167968"/>
    <lineage>
        <taxon>Bacteria</taxon>
        <taxon>Pseudomonadati</taxon>
        <taxon>Thermodesulfobacteriota</taxon>
        <taxon>Desulfovibrionia</taxon>
        <taxon>Desulfovibrionales</taxon>
        <taxon>Desulfovibrionaceae</taxon>
        <taxon>Desulfovibrio</taxon>
        <taxon>environmental samples</taxon>
    </lineage>
</organism>
<dbReference type="RefSeq" id="WP_227118146.1">
    <property type="nucleotide sequence ID" value="NZ_LT598928.1"/>
</dbReference>
<reference evidence="2" key="1">
    <citation type="submission" date="2016-04" db="EMBL/GenBank/DDBJ databases">
        <authorList>
            <person name="Evans L.H."/>
            <person name="Alamgir A."/>
            <person name="Owens N."/>
            <person name="Weber N.D."/>
            <person name="Virtaneva K."/>
            <person name="Barbian K."/>
            <person name="Babar A."/>
            <person name="Rosenke K."/>
        </authorList>
    </citation>
    <scope>NUCLEOTIDE SEQUENCE</scope>
    <source>
        <strain evidence="2">92-2</strain>
    </source>
</reference>
<name>A0A212JSC2_9BACT</name>
<accession>A0A212JSC2</accession>
<feature type="region of interest" description="Disordered" evidence="1">
    <location>
        <begin position="118"/>
        <end position="145"/>
    </location>
</feature>
<proteinExistence type="predicted"/>
<dbReference type="EMBL" id="FLUP01000001">
    <property type="protein sequence ID" value="SBW02195.1"/>
    <property type="molecule type" value="Genomic_DNA"/>
</dbReference>
<protein>
    <submittedName>
        <fullName evidence="2">Uncharacterized protein</fullName>
    </submittedName>
</protein>
<evidence type="ECO:0000256" key="1">
    <source>
        <dbReference type="SAM" id="MobiDB-lite"/>
    </source>
</evidence>
<sequence length="145" mass="15488">MKKLTALEAIRKFCLQCQGGVSANVTECQHSACPFYAYRLGVALPAGKHRPLKTIRAYCVEECQAGNQGQVDDCQGDTAAAGPCPAFPFRMGKSPNVTAGTREKRRAANFRQTAAGKNVLGSISTRHSKPFQAAGSSKSTRPEVV</sequence>
<evidence type="ECO:0000313" key="2">
    <source>
        <dbReference type="EMBL" id="SBW02195.1"/>
    </source>
</evidence>
<gene>
    <name evidence="2" type="ORF">KM92DES2_11621</name>
</gene>